<feature type="transmembrane region" description="Helical" evidence="7">
    <location>
        <begin position="314"/>
        <end position="331"/>
    </location>
</feature>
<evidence type="ECO:0000256" key="3">
    <source>
        <dbReference type="ARBA" id="ARBA00022989"/>
    </source>
</evidence>
<organism evidence="9 10">
    <name type="scientific">Malassezia vespertilionis</name>
    <dbReference type="NCBI Taxonomy" id="2020962"/>
    <lineage>
        <taxon>Eukaryota</taxon>
        <taxon>Fungi</taxon>
        <taxon>Dikarya</taxon>
        <taxon>Basidiomycota</taxon>
        <taxon>Ustilaginomycotina</taxon>
        <taxon>Malasseziomycetes</taxon>
        <taxon>Malasseziales</taxon>
        <taxon>Malasseziaceae</taxon>
        <taxon>Malassezia</taxon>
    </lineage>
</organism>
<name>A0A2N1JFH9_9BASI</name>
<feature type="transmembrane region" description="Helical" evidence="7">
    <location>
        <begin position="156"/>
        <end position="175"/>
    </location>
</feature>
<reference evidence="9 10" key="1">
    <citation type="submission" date="2017-10" db="EMBL/GenBank/DDBJ databases">
        <title>A novel species of cold-tolerant Malassezia isolated from bats.</title>
        <authorList>
            <person name="Lorch J.M."/>
            <person name="Palmer J.M."/>
            <person name="Vanderwolf K.J."/>
            <person name="Schmidt K.Z."/>
            <person name="Verant M.L."/>
            <person name="Weller T.J."/>
            <person name="Blehert D.S."/>
        </authorList>
    </citation>
    <scope>NUCLEOTIDE SEQUENCE [LARGE SCALE GENOMIC DNA]</scope>
    <source>
        <strain evidence="9 10">NWHC:44797-103</strain>
    </source>
</reference>
<proteinExistence type="inferred from homology"/>
<keyword evidence="2 7" id="KW-0812">Transmembrane</keyword>
<evidence type="ECO:0000256" key="5">
    <source>
        <dbReference type="ARBA" id="ARBA00025797"/>
    </source>
</evidence>
<dbReference type="STRING" id="2020962.A0A2N1JFH9"/>
<evidence type="ECO:0000256" key="4">
    <source>
        <dbReference type="ARBA" id="ARBA00023136"/>
    </source>
</evidence>
<feature type="domain" description="VTT" evidence="8">
    <location>
        <begin position="175"/>
        <end position="296"/>
    </location>
</feature>
<feature type="transmembrane region" description="Helical" evidence="7">
    <location>
        <begin position="99"/>
        <end position="121"/>
    </location>
</feature>
<evidence type="ECO:0000313" key="9">
    <source>
        <dbReference type="EMBL" id="PKI85286.1"/>
    </source>
</evidence>
<dbReference type="Proteomes" id="UP000232875">
    <property type="component" value="Unassembled WGS sequence"/>
</dbReference>
<dbReference type="EMBL" id="KZ454988">
    <property type="protein sequence ID" value="PKI85286.1"/>
    <property type="molecule type" value="Genomic_DNA"/>
</dbReference>
<comment type="subcellular location">
    <subcellularLocation>
        <location evidence="1">Membrane</location>
        <topology evidence="1">Multi-pass membrane protein</topology>
    </subcellularLocation>
</comment>
<accession>A0A2N1JFH9</accession>
<dbReference type="PANTHER" id="PTHR43220:SF18">
    <property type="entry name" value="TRANSMEMBRANE PROTEIN 41B"/>
    <property type="match status" value="1"/>
</dbReference>
<evidence type="ECO:0000256" key="2">
    <source>
        <dbReference type="ARBA" id="ARBA00022692"/>
    </source>
</evidence>
<protein>
    <recommendedName>
        <fullName evidence="8">VTT domain-containing protein</fullName>
    </recommendedName>
</protein>
<dbReference type="InterPro" id="IPR032816">
    <property type="entry name" value="VTT_dom"/>
</dbReference>
<sequence>MDALSHGSAHSVEAQDGDGNITMTWSSDPERNVFFRNTAPEHAEASSVPQDDAWDDDIQLDTPFVTSSMAWQSVPSRNVHTAPISLSTAQRRKILLRTAVQFAVLFVGGTIVLSLALWLALPELDNGDREALRIPRSFEQLHTLNKVLKRYNEEHYTRVMLVFVCLYLFLQTFSVPGSMYMSILGGAMWGIPVALPLVCICIASGSTMCYALSRCAGQCIEAMPSWQQRVDYWKMVIKQYESNIIVYLAVLRMMPVPPDFMINLIAPHLGIGVYAFWTSTFLGVISTSLMHTAIGEELNEMTAVDGFHFFTWKNVTIFVFVIVAMVVPILVKRRFQAPEVLEETHAGPIHLAEESSPRIIELRRRGRALFYSFLGLVHPSSRRRAAMADAQPLSMQRDIEYELEDDAGPAWQYDNEEEGAADAARHDTFGP</sequence>
<evidence type="ECO:0000256" key="6">
    <source>
        <dbReference type="SAM" id="MobiDB-lite"/>
    </source>
</evidence>
<gene>
    <name evidence="9" type="ORF">MVES_000780</name>
</gene>
<keyword evidence="4 7" id="KW-0472">Membrane</keyword>
<dbReference type="GO" id="GO:0000045">
    <property type="term" value="P:autophagosome assembly"/>
    <property type="evidence" value="ECO:0007669"/>
    <property type="project" value="TreeGrafter"/>
</dbReference>
<dbReference type="GO" id="GO:0005789">
    <property type="term" value="C:endoplasmic reticulum membrane"/>
    <property type="evidence" value="ECO:0007669"/>
    <property type="project" value="TreeGrafter"/>
</dbReference>
<keyword evidence="3 7" id="KW-1133">Transmembrane helix</keyword>
<feature type="region of interest" description="Disordered" evidence="6">
    <location>
        <begin position="1"/>
        <end position="23"/>
    </location>
</feature>
<evidence type="ECO:0000259" key="8">
    <source>
        <dbReference type="Pfam" id="PF09335"/>
    </source>
</evidence>
<feature type="region of interest" description="Disordered" evidence="6">
    <location>
        <begin position="410"/>
        <end position="431"/>
    </location>
</feature>
<keyword evidence="10" id="KW-1185">Reference proteome</keyword>
<dbReference type="AlphaFoldDB" id="A0A2N1JFH9"/>
<evidence type="ECO:0000256" key="1">
    <source>
        <dbReference type="ARBA" id="ARBA00004141"/>
    </source>
</evidence>
<feature type="transmembrane region" description="Helical" evidence="7">
    <location>
        <begin position="187"/>
        <end position="213"/>
    </location>
</feature>
<dbReference type="OrthoDB" id="3364966at2759"/>
<dbReference type="PANTHER" id="PTHR43220">
    <property type="match status" value="1"/>
</dbReference>
<evidence type="ECO:0000256" key="7">
    <source>
        <dbReference type="SAM" id="Phobius"/>
    </source>
</evidence>
<dbReference type="InterPro" id="IPR045014">
    <property type="entry name" value="TM41A/B"/>
</dbReference>
<feature type="transmembrane region" description="Helical" evidence="7">
    <location>
        <begin position="273"/>
        <end position="294"/>
    </location>
</feature>
<dbReference type="Pfam" id="PF09335">
    <property type="entry name" value="VTT_dom"/>
    <property type="match status" value="1"/>
</dbReference>
<comment type="similarity">
    <text evidence="5">Belongs to the TMEM41 family.</text>
</comment>
<evidence type="ECO:0000313" key="10">
    <source>
        <dbReference type="Proteomes" id="UP000232875"/>
    </source>
</evidence>